<evidence type="ECO:0000313" key="2">
    <source>
        <dbReference type="EMBL" id="KXA39183.1"/>
    </source>
</evidence>
<feature type="transmembrane region" description="Helical" evidence="1">
    <location>
        <begin position="122"/>
        <end position="142"/>
    </location>
</feature>
<dbReference type="RefSeq" id="WP_002459597.1">
    <property type="nucleotide sequence ID" value="NZ_CP020406.2"/>
</dbReference>
<dbReference type="InterPro" id="IPR031689">
    <property type="entry name" value="DUF5080"/>
</dbReference>
<keyword evidence="1" id="KW-0812">Transmembrane</keyword>
<gene>
    <name evidence="2" type="ORF">HMPREF3225_00814</name>
</gene>
<sequence length="220" mass="25761">MIIIITVGLFILSCAAYFIVRECLDLLKRKKYVKAALLFIGYMVVYETYVYFDNIGMVEMDNVTSIVFWLFLLSSYLSAHYSILKPNRIRLEEVKNTARILHKYDKEKAESLRTDLKYGKDIARAGAICSSIFIMSIAMKVKQTTERTNDDLRYFVERSLNDTMSIAFAITSIVFVLIFIYFIIDIYFWVNRGIFHGYVVRPIIMFGWMIIFAIVIAQYR</sequence>
<dbReference type="Proteomes" id="UP000070063">
    <property type="component" value="Unassembled WGS sequence"/>
</dbReference>
<feature type="transmembrane region" description="Helical" evidence="1">
    <location>
        <begin position="163"/>
        <end position="189"/>
    </location>
</feature>
<dbReference type="AlphaFoldDB" id="A0ABD4EGX0"/>
<keyword evidence="1" id="KW-0472">Membrane</keyword>
<dbReference type="Pfam" id="PF16883">
    <property type="entry name" value="DUF5080"/>
    <property type="match status" value="1"/>
</dbReference>
<evidence type="ECO:0000313" key="3">
    <source>
        <dbReference type="Proteomes" id="UP000070063"/>
    </source>
</evidence>
<accession>A0ABD4EGX0</accession>
<name>A0ABD4EGX0_STALU</name>
<keyword evidence="1" id="KW-1133">Transmembrane helix</keyword>
<feature type="transmembrane region" description="Helical" evidence="1">
    <location>
        <begin position="32"/>
        <end position="52"/>
    </location>
</feature>
<organism evidence="2 3">
    <name type="scientific">Staphylococcus lugdunensis</name>
    <dbReference type="NCBI Taxonomy" id="28035"/>
    <lineage>
        <taxon>Bacteria</taxon>
        <taxon>Bacillati</taxon>
        <taxon>Bacillota</taxon>
        <taxon>Bacilli</taxon>
        <taxon>Bacillales</taxon>
        <taxon>Staphylococcaceae</taxon>
        <taxon>Staphylococcus</taxon>
    </lineage>
</organism>
<dbReference type="EMBL" id="LRQI01000029">
    <property type="protein sequence ID" value="KXA39183.1"/>
    <property type="molecule type" value="Genomic_DNA"/>
</dbReference>
<feature type="transmembrane region" description="Helical" evidence="1">
    <location>
        <begin position="195"/>
        <end position="217"/>
    </location>
</feature>
<proteinExistence type="predicted"/>
<evidence type="ECO:0008006" key="4">
    <source>
        <dbReference type="Google" id="ProtNLM"/>
    </source>
</evidence>
<protein>
    <recommendedName>
        <fullName evidence="4">DUF5080 family protein</fullName>
    </recommendedName>
</protein>
<evidence type="ECO:0000256" key="1">
    <source>
        <dbReference type="SAM" id="Phobius"/>
    </source>
</evidence>
<feature type="transmembrane region" description="Helical" evidence="1">
    <location>
        <begin position="64"/>
        <end position="83"/>
    </location>
</feature>
<reference evidence="2 3" key="1">
    <citation type="submission" date="2016-01" db="EMBL/GenBank/DDBJ databases">
        <authorList>
            <person name="Mitreva M."/>
            <person name="Pepin K.H."/>
            <person name="Mihindukulasuriya K.A."/>
            <person name="Fulton R."/>
            <person name="Fronick C."/>
            <person name="O'Laughlin M."/>
            <person name="Miner T."/>
            <person name="Herter B."/>
            <person name="Rosa B.A."/>
            <person name="Cordes M."/>
            <person name="Tomlinson C."/>
            <person name="Wollam A."/>
            <person name="Palsikar V.B."/>
            <person name="Mardis E.R."/>
            <person name="Wilson R.K."/>
        </authorList>
    </citation>
    <scope>NUCLEOTIDE SEQUENCE [LARGE SCALE GENOMIC DNA]</scope>
    <source>
        <strain evidence="2 3">MJR7738</strain>
    </source>
</reference>
<comment type="caution">
    <text evidence="2">The sequence shown here is derived from an EMBL/GenBank/DDBJ whole genome shotgun (WGS) entry which is preliminary data.</text>
</comment>